<reference evidence="2" key="1">
    <citation type="submission" date="2022-11" db="UniProtKB">
        <authorList>
            <consortium name="WormBaseParasite"/>
        </authorList>
    </citation>
    <scope>IDENTIFICATION</scope>
</reference>
<dbReference type="AlphaFoldDB" id="A0A915IGU3"/>
<evidence type="ECO:0000313" key="1">
    <source>
        <dbReference type="Proteomes" id="UP000887565"/>
    </source>
</evidence>
<dbReference type="WBParaSite" id="nRc.2.0.1.t13093-RA">
    <property type="protein sequence ID" value="nRc.2.0.1.t13093-RA"/>
    <property type="gene ID" value="nRc.2.0.1.g13093"/>
</dbReference>
<protein>
    <submittedName>
        <fullName evidence="2">Uncharacterized protein</fullName>
    </submittedName>
</protein>
<organism evidence="1 2">
    <name type="scientific">Romanomermis culicivorax</name>
    <name type="common">Nematode worm</name>
    <dbReference type="NCBI Taxonomy" id="13658"/>
    <lineage>
        <taxon>Eukaryota</taxon>
        <taxon>Metazoa</taxon>
        <taxon>Ecdysozoa</taxon>
        <taxon>Nematoda</taxon>
        <taxon>Enoplea</taxon>
        <taxon>Dorylaimia</taxon>
        <taxon>Mermithida</taxon>
        <taxon>Mermithoidea</taxon>
        <taxon>Mermithidae</taxon>
        <taxon>Romanomermis</taxon>
    </lineage>
</organism>
<dbReference type="Proteomes" id="UP000887565">
    <property type="component" value="Unplaced"/>
</dbReference>
<keyword evidence="1" id="KW-1185">Reference proteome</keyword>
<evidence type="ECO:0000313" key="2">
    <source>
        <dbReference type="WBParaSite" id="nRc.2.0.1.t13093-RA"/>
    </source>
</evidence>
<proteinExistence type="predicted"/>
<sequence>MEQEWVFREGYGGPSKRDVLVREWTKEEKSNLITGRRPLHQDSSSRRTHSIFAYIREFAYSACKKLNLLAALIASFIDHLPYLEKGMHHCFYERQTQRRRILKKRICSWRIIHMAQMHSAHITMAHLKIGAIGQDANGKAQMKSAHVATNLEKLCSN</sequence>
<name>A0A915IGU3_ROMCU</name>
<accession>A0A915IGU3</accession>